<name>A0A5R9G4I7_9BACL</name>
<sequence length="219" mass="25750">MKRYMYRSTIRRADSAESFAEAFASSRTELETSLMSAGVRAFSLFRWDRHLFAYLETDGDAFRLEFPPALQARLEAWPGEEEPRYAVPMVDIFHDGEPIDRIRWRAGRSVEESVGALARLKPEQYASYVFYHYQMQEEQPETFNQTYLIGSHERLLFSYSERPASLSGRPRTGKLRTKHTPNDWQEVMEPHFEPWTDAGEDERLWRKLERICSFGTMTT</sequence>
<reference evidence="1 2" key="1">
    <citation type="submission" date="2019-05" db="EMBL/GenBank/DDBJ databases">
        <authorList>
            <person name="Narsing Rao M.P."/>
            <person name="Li W.J."/>
        </authorList>
    </citation>
    <scope>NUCLEOTIDE SEQUENCE [LARGE SCALE GENOMIC DNA]</scope>
    <source>
        <strain evidence="1 2">SYSU_K30003</strain>
    </source>
</reference>
<dbReference type="OrthoDB" id="3229063at2"/>
<dbReference type="AlphaFoldDB" id="A0A5R9G4I7"/>
<protein>
    <submittedName>
        <fullName evidence="1">Uncharacterized protein</fullName>
    </submittedName>
</protein>
<keyword evidence="2" id="KW-1185">Reference proteome</keyword>
<dbReference type="EMBL" id="VCIW01000010">
    <property type="protein sequence ID" value="TLS51277.1"/>
    <property type="molecule type" value="Genomic_DNA"/>
</dbReference>
<gene>
    <name evidence="1" type="ORF">FE782_16235</name>
</gene>
<comment type="caution">
    <text evidence="1">The sequence shown here is derived from an EMBL/GenBank/DDBJ whole genome shotgun (WGS) entry which is preliminary data.</text>
</comment>
<evidence type="ECO:0000313" key="1">
    <source>
        <dbReference type="EMBL" id="TLS51277.1"/>
    </source>
</evidence>
<dbReference type="Proteomes" id="UP000309676">
    <property type="component" value="Unassembled WGS sequence"/>
</dbReference>
<proteinExistence type="predicted"/>
<dbReference type="RefSeq" id="WP_138195271.1">
    <property type="nucleotide sequence ID" value="NZ_VCIW01000010.1"/>
</dbReference>
<dbReference type="Gene3D" id="3.30.70.100">
    <property type="match status" value="1"/>
</dbReference>
<evidence type="ECO:0000313" key="2">
    <source>
        <dbReference type="Proteomes" id="UP000309676"/>
    </source>
</evidence>
<accession>A0A5R9G4I7</accession>
<organism evidence="1 2">
    <name type="scientific">Paenibacillus antri</name>
    <dbReference type="NCBI Taxonomy" id="2582848"/>
    <lineage>
        <taxon>Bacteria</taxon>
        <taxon>Bacillati</taxon>
        <taxon>Bacillota</taxon>
        <taxon>Bacilli</taxon>
        <taxon>Bacillales</taxon>
        <taxon>Paenibacillaceae</taxon>
        <taxon>Paenibacillus</taxon>
    </lineage>
</organism>